<name>A0ACB8GPM9_PSICU</name>
<dbReference type="Proteomes" id="UP000664032">
    <property type="component" value="Unassembled WGS sequence"/>
</dbReference>
<sequence>MSAEVARVAIVTGAAQGIGKSIALRLAEDGLDVVVNDIPSKSSELDSVKAAVEAKGRKSLAVVGDISSEADVIALVEKTVSALGGLDVMVANAGILFPTPLVDLPVSEWDRIFNINARGTFLCYRHAAKQMIKQGRGGRIIGAASSASKQGIANLGHYSASKFAVRGLTQSAALEWGAHKITVNSYAPSTVETPMVDNFVSSVGAPRDAFYAGQSQLSAVGYHGQPEYIADLVSFLASKGSHHITETG</sequence>
<accession>A0ACB8GPM9</accession>
<evidence type="ECO:0000313" key="1">
    <source>
        <dbReference type="EMBL" id="KAH9477362.1"/>
    </source>
</evidence>
<comment type="caution">
    <text evidence="1">The sequence shown here is derived from an EMBL/GenBank/DDBJ whole genome shotgun (WGS) entry which is preliminary data.</text>
</comment>
<dbReference type="EMBL" id="JAFIQS020000009">
    <property type="protein sequence ID" value="KAH9477362.1"/>
    <property type="molecule type" value="Genomic_DNA"/>
</dbReference>
<protein>
    <submittedName>
        <fullName evidence="1">Short-chain dehydrogenase</fullName>
    </submittedName>
</protein>
<keyword evidence="2" id="KW-1185">Reference proteome</keyword>
<proteinExistence type="predicted"/>
<reference evidence="1" key="1">
    <citation type="submission" date="2021-10" db="EMBL/GenBank/DDBJ databases">
        <title>Psilocybe cubensis genome.</title>
        <authorList>
            <person name="Mckernan K.J."/>
            <person name="Crawford S."/>
            <person name="Trippe A."/>
            <person name="Kane L.T."/>
            <person name="Mclaughlin S."/>
        </authorList>
    </citation>
    <scope>NUCLEOTIDE SEQUENCE</scope>
    <source>
        <strain evidence="1">MGC-MH-2018</strain>
    </source>
</reference>
<evidence type="ECO:0000313" key="2">
    <source>
        <dbReference type="Proteomes" id="UP000664032"/>
    </source>
</evidence>
<organism evidence="1 2">
    <name type="scientific">Psilocybe cubensis</name>
    <name type="common">Psychedelic mushroom</name>
    <name type="synonym">Stropharia cubensis</name>
    <dbReference type="NCBI Taxonomy" id="181762"/>
    <lineage>
        <taxon>Eukaryota</taxon>
        <taxon>Fungi</taxon>
        <taxon>Dikarya</taxon>
        <taxon>Basidiomycota</taxon>
        <taxon>Agaricomycotina</taxon>
        <taxon>Agaricomycetes</taxon>
        <taxon>Agaricomycetidae</taxon>
        <taxon>Agaricales</taxon>
        <taxon>Agaricineae</taxon>
        <taxon>Strophariaceae</taxon>
        <taxon>Psilocybe</taxon>
    </lineage>
</organism>
<gene>
    <name evidence="1" type="ORF">JR316_0009568</name>
</gene>